<proteinExistence type="predicted"/>
<reference evidence="1 2" key="1">
    <citation type="submission" date="2018-06" db="EMBL/GenBank/DDBJ databases">
        <title>Extensive metabolic versatility and redundancy in microbially diverse, dynamic hydrothermal sediments.</title>
        <authorList>
            <person name="Dombrowski N."/>
            <person name="Teske A."/>
            <person name="Baker B.J."/>
        </authorList>
    </citation>
    <scope>NUCLEOTIDE SEQUENCE [LARGE SCALE GENOMIC DNA]</scope>
    <source>
        <strain evidence="1">B79_G16</strain>
    </source>
</reference>
<dbReference type="AlphaFoldDB" id="A0A420ZCK6"/>
<gene>
    <name evidence="1" type="ORF">DRH29_02870</name>
</gene>
<evidence type="ECO:0000313" key="2">
    <source>
        <dbReference type="Proteomes" id="UP000281261"/>
    </source>
</evidence>
<accession>A0A420ZCK6</accession>
<dbReference type="EMBL" id="QMNG01000010">
    <property type="protein sequence ID" value="RLC37176.1"/>
    <property type="molecule type" value="Genomic_DNA"/>
</dbReference>
<dbReference type="Proteomes" id="UP000281261">
    <property type="component" value="Unassembled WGS sequence"/>
</dbReference>
<comment type="caution">
    <text evidence="1">The sequence shown here is derived from an EMBL/GenBank/DDBJ whole genome shotgun (WGS) entry which is preliminary data.</text>
</comment>
<organism evidence="1 2">
    <name type="scientific">candidate division Kazan bacterium</name>
    <dbReference type="NCBI Taxonomy" id="2202143"/>
    <lineage>
        <taxon>Bacteria</taxon>
        <taxon>Bacteria division Kazan-3B-28</taxon>
    </lineage>
</organism>
<evidence type="ECO:0000313" key="1">
    <source>
        <dbReference type="EMBL" id="RLC37176.1"/>
    </source>
</evidence>
<name>A0A420ZCK6_UNCK3</name>
<protein>
    <submittedName>
        <fullName evidence="1">Uncharacterized protein</fullName>
    </submittedName>
</protein>
<sequence length="80" mass="9170">MNSSFVRYWNIYDHALYRQGIIADMGMVAVGFMEGQRLVPGIWVDDDLAVTPLSGNVKAEKEGYVRGYSLLAFRVRVWIR</sequence>